<dbReference type="Proteomes" id="UP000277582">
    <property type="component" value="Unassembled WGS sequence"/>
</dbReference>
<name>A0A3R9PFS4_9CREN</name>
<evidence type="ECO:0000256" key="2">
    <source>
        <dbReference type="ARBA" id="ARBA00022741"/>
    </source>
</evidence>
<dbReference type="GO" id="GO:0005524">
    <property type="term" value="F:ATP binding"/>
    <property type="evidence" value="ECO:0007669"/>
    <property type="project" value="UniProtKB-KW"/>
</dbReference>
<organism evidence="5 7">
    <name type="scientific">Candidatus Methanodesulfokora washburnensis</name>
    <dbReference type="NCBI Taxonomy" id="2478471"/>
    <lineage>
        <taxon>Archaea</taxon>
        <taxon>Thermoproteota</taxon>
        <taxon>Candidatus Korarchaeia</taxon>
        <taxon>Candidatus Korarchaeia incertae sedis</taxon>
        <taxon>Candidatus Methanodesulfokora</taxon>
    </lineage>
</organism>
<dbReference type="EMBL" id="RXII01000009">
    <property type="protein sequence ID" value="RZN63581.1"/>
    <property type="molecule type" value="Genomic_DNA"/>
</dbReference>
<dbReference type="GO" id="GO:0043758">
    <property type="term" value="F:acetate-CoA ligase (ADP-forming) activity"/>
    <property type="evidence" value="ECO:0007669"/>
    <property type="project" value="InterPro"/>
</dbReference>
<keyword evidence="7" id="KW-1185">Reference proteome</keyword>
<evidence type="ECO:0000256" key="1">
    <source>
        <dbReference type="ARBA" id="ARBA00022598"/>
    </source>
</evidence>
<dbReference type="InterPro" id="IPR043938">
    <property type="entry name" value="Ligase_CoA_dom"/>
</dbReference>
<sequence>MEIHPSIKYIFEPESVAVIGASRDPLAWGHVILRNILEGGFKGRIYPVNPKADEILGLKCYPDIRAVPDSVDLAFIAVPANLVPQVMEACVEKGVKAAVIITAGFREVGPEGEELEKKIVEIAERGGIKFVGPNCMGIFVAKKYLTATFGTVRPKPGHIAFISQSGAFGGTALRWATDRGIGFSSMISAGNSASLEVSDYLMYLADDETTKVTIAYIEGVRDGEKFKKALDYYTKKKPLIVMKLGFTSSGGAAAQSHTGSLAGSDQAYNAVFKKYGVIRVYQFDEMFEIAQAFAHLPLPKGDRVGVVSGGGGWCVEASDSIESLGLKLPKLPDYIIEELNKMLPPFWNRRNPIDCVATPYPEVYVKAVDLLMKDDNFDMILLIGFATFGTMTAGMESLIPREEQCARELLDIVRKYEKPIVLANPIGAHEIKPLKILREEGIPIYLTVQEGARVLKAMWDYASYRKRRSSISSSSS</sequence>
<dbReference type="RefSeq" id="WP_125672705.1">
    <property type="nucleotide sequence ID" value="NZ_RCOS01000164.1"/>
</dbReference>
<evidence type="ECO:0000256" key="3">
    <source>
        <dbReference type="ARBA" id="ARBA00022840"/>
    </source>
</evidence>
<dbReference type="SUPFAM" id="SSF51735">
    <property type="entry name" value="NAD(P)-binding Rossmann-fold domains"/>
    <property type="match status" value="1"/>
</dbReference>
<evidence type="ECO:0000313" key="6">
    <source>
        <dbReference type="EMBL" id="RZN63581.1"/>
    </source>
</evidence>
<keyword evidence="1" id="KW-0436">Ligase</keyword>
<dbReference type="AlphaFoldDB" id="A0A3R9PFS4"/>
<dbReference type="Pfam" id="PF13607">
    <property type="entry name" value="Succ_CoA_lig"/>
    <property type="match status" value="1"/>
</dbReference>
<dbReference type="Gene3D" id="3.40.50.261">
    <property type="entry name" value="Succinyl-CoA synthetase domains"/>
    <property type="match status" value="2"/>
</dbReference>
<accession>A0A3R9PFS4</accession>
<dbReference type="InterPro" id="IPR051538">
    <property type="entry name" value="Acyl-CoA_Synth/Transferase"/>
</dbReference>
<dbReference type="InterPro" id="IPR003781">
    <property type="entry name" value="CoA-bd"/>
</dbReference>
<protein>
    <submittedName>
        <fullName evidence="5">CoA-binding protein</fullName>
    </submittedName>
</protein>
<dbReference type="PANTHER" id="PTHR43334">
    <property type="entry name" value="ACETATE--COA LIGASE [ADP-FORMING]"/>
    <property type="match status" value="1"/>
</dbReference>
<dbReference type="Gene3D" id="3.40.50.720">
    <property type="entry name" value="NAD(P)-binding Rossmann-like Domain"/>
    <property type="match status" value="1"/>
</dbReference>
<reference evidence="5 7" key="1">
    <citation type="submission" date="2018-10" db="EMBL/GenBank/DDBJ databases">
        <title>Co-occurring genomic capacity for anaerobic methane metabolism and dissimilatory sulfite reduction discovered in the Korarchaeota.</title>
        <authorList>
            <person name="Mckay L.J."/>
            <person name="Dlakic M."/>
            <person name="Fields M.W."/>
            <person name="Delmont T.O."/>
            <person name="Eren A.M."/>
            <person name="Jay Z.J."/>
            <person name="Klingelsmith K.B."/>
            <person name="Rusch D.B."/>
            <person name="Inskeep W.P."/>
        </authorList>
    </citation>
    <scope>NUCLEOTIDE SEQUENCE [LARGE SCALE GENOMIC DNA]</scope>
    <source>
        <strain evidence="5 7">MDKW</strain>
    </source>
</reference>
<dbReference type="Pfam" id="PF13380">
    <property type="entry name" value="CoA_binding_2"/>
    <property type="match status" value="1"/>
</dbReference>
<dbReference type="Pfam" id="PF19045">
    <property type="entry name" value="Ligase_CoA_2"/>
    <property type="match status" value="1"/>
</dbReference>
<dbReference type="InterPro" id="IPR032875">
    <property type="entry name" value="Succ_CoA_lig_flav_dom"/>
</dbReference>
<gene>
    <name evidence="5" type="ORF">D6D85_14755</name>
    <name evidence="6" type="ORF">EF810_00580</name>
</gene>
<dbReference type="EMBL" id="RCOS01000164">
    <property type="protein sequence ID" value="RSN72212.1"/>
    <property type="molecule type" value="Genomic_DNA"/>
</dbReference>
<evidence type="ECO:0000313" key="8">
    <source>
        <dbReference type="Proteomes" id="UP000316217"/>
    </source>
</evidence>
<keyword evidence="3" id="KW-0067">ATP-binding</keyword>
<feature type="domain" description="CoA-binding" evidence="4">
    <location>
        <begin position="10"/>
        <end position="105"/>
    </location>
</feature>
<proteinExistence type="predicted"/>
<dbReference type="SMART" id="SM00881">
    <property type="entry name" value="CoA_binding"/>
    <property type="match status" value="1"/>
</dbReference>
<keyword evidence="2" id="KW-0547">Nucleotide-binding</keyword>
<dbReference type="InterPro" id="IPR016102">
    <property type="entry name" value="Succinyl-CoA_synth-like"/>
</dbReference>
<reference evidence="6 8" key="2">
    <citation type="journal article" date="2019" name="Nat. Microbiol.">
        <title>Wide diversity of methane and short-chain alkane metabolisms in uncultured archaea.</title>
        <authorList>
            <person name="Borrel G."/>
            <person name="Adam P.S."/>
            <person name="McKay L.J."/>
            <person name="Chen L.X."/>
            <person name="Sierra-Garcia I.N."/>
            <person name="Sieber C.M."/>
            <person name="Letourneur Q."/>
            <person name="Ghozlane A."/>
            <person name="Andersen G.L."/>
            <person name="Li W.J."/>
            <person name="Hallam S.J."/>
            <person name="Muyzer G."/>
            <person name="de Oliveira V.M."/>
            <person name="Inskeep W.P."/>
            <person name="Banfield J.F."/>
            <person name="Gribaldo S."/>
        </authorList>
    </citation>
    <scope>NUCLEOTIDE SEQUENCE [LARGE SCALE GENOMIC DNA]</scope>
    <source>
        <strain evidence="6">NM4</strain>
    </source>
</reference>
<dbReference type="InterPro" id="IPR036291">
    <property type="entry name" value="NAD(P)-bd_dom_sf"/>
</dbReference>
<dbReference type="OrthoDB" id="18103at2157"/>
<dbReference type="PANTHER" id="PTHR43334:SF2">
    <property type="entry name" value="ACETATE--COA LIGASE [ADP-FORMING]"/>
    <property type="match status" value="1"/>
</dbReference>
<evidence type="ECO:0000313" key="5">
    <source>
        <dbReference type="EMBL" id="RSN72212.1"/>
    </source>
</evidence>
<dbReference type="Proteomes" id="UP000316217">
    <property type="component" value="Unassembled WGS sequence"/>
</dbReference>
<evidence type="ECO:0000313" key="7">
    <source>
        <dbReference type="Proteomes" id="UP000277582"/>
    </source>
</evidence>
<evidence type="ECO:0000259" key="4">
    <source>
        <dbReference type="SMART" id="SM00881"/>
    </source>
</evidence>
<comment type="caution">
    <text evidence="5">The sequence shown here is derived from an EMBL/GenBank/DDBJ whole genome shotgun (WGS) entry which is preliminary data.</text>
</comment>
<dbReference type="SUPFAM" id="SSF52210">
    <property type="entry name" value="Succinyl-CoA synthetase domains"/>
    <property type="match status" value="2"/>
</dbReference>